<sequence length="320" mass="34479">MDVLSDVIASMRTGRAKFARTRHLGRWGNRFGPYPGAGFHVVLAGSCWLLPPTGEPARLTAGDVVFLPHGAVHGLSDTPTRALDRLAPQLPDGPDLGDGDPDAGDALLLCGAYRLDHGNTHPFLRQLPEVIHLPAQLGRHPALRAAVDLLGADLTASRPGADAALPALLDLLLIYVLRAWLDEQTGNGATEGWSAALADHAVATALHHMHRDPARPWTVQQLGALTGLSRTAFARRFTATMGQAPLAYLTWWRLNTAARLLSRDDAALATIARRVGYSSEFAFAAAFKRQYGVSPGRYGREHRAHPTRSDQELDDASVLS</sequence>
<dbReference type="InterPro" id="IPR011051">
    <property type="entry name" value="RmlC_Cupin_sf"/>
</dbReference>
<evidence type="ECO:0000313" key="6">
    <source>
        <dbReference type="EMBL" id="MDR7277127.1"/>
    </source>
</evidence>
<name>A0AAE3YR52_9ACTN</name>
<dbReference type="InterPro" id="IPR009057">
    <property type="entry name" value="Homeodomain-like_sf"/>
</dbReference>
<feature type="region of interest" description="Disordered" evidence="4">
    <location>
        <begin position="297"/>
        <end position="320"/>
    </location>
</feature>
<dbReference type="Proteomes" id="UP001183643">
    <property type="component" value="Unassembled WGS sequence"/>
</dbReference>
<evidence type="ECO:0000256" key="2">
    <source>
        <dbReference type="ARBA" id="ARBA00023125"/>
    </source>
</evidence>
<dbReference type="Gene3D" id="1.10.10.60">
    <property type="entry name" value="Homeodomain-like"/>
    <property type="match status" value="2"/>
</dbReference>
<dbReference type="GO" id="GO:0003700">
    <property type="term" value="F:DNA-binding transcription factor activity"/>
    <property type="evidence" value="ECO:0007669"/>
    <property type="project" value="InterPro"/>
</dbReference>
<dbReference type="Pfam" id="PF12852">
    <property type="entry name" value="Cupin_6"/>
    <property type="match status" value="1"/>
</dbReference>
<evidence type="ECO:0000313" key="7">
    <source>
        <dbReference type="Proteomes" id="UP001183643"/>
    </source>
</evidence>
<dbReference type="GO" id="GO:0043565">
    <property type="term" value="F:sequence-specific DNA binding"/>
    <property type="evidence" value="ECO:0007669"/>
    <property type="project" value="InterPro"/>
</dbReference>
<dbReference type="InterPro" id="IPR018060">
    <property type="entry name" value="HTH_AraC"/>
</dbReference>
<organism evidence="6 7">
    <name type="scientific">Catenuloplanes atrovinosus</name>
    <dbReference type="NCBI Taxonomy" id="137266"/>
    <lineage>
        <taxon>Bacteria</taxon>
        <taxon>Bacillati</taxon>
        <taxon>Actinomycetota</taxon>
        <taxon>Actinomycetes</taxon>
        <taxon>Micromonosporales</taxon>
        <taxon>Micromonosporaceae</taxon>
        <taxon>Catenuloplanes</taxon>
    </lineage>
</organism>
<dbReference type="SMART" id="SM00342">
    <property type="entry name" value="HTH_ARAC"/>
    <property type="match status" value="1"/>
</dbReference>
<dbReference type="PROSITE" id="PS01124">
    <property type="entry name" value="HTH_ARAC_FAMILY_2"/>
    <property type="match status" value="1"/>
</dbReference>
<dbReference type="PANTHER" id="PTHR46796:SF13">
    <property type="entry name" value="HTH-TYPE TRANSCRIPTIONAL ACTIVATOR RHAS"/>
    <property type="match status" value="1"/>
</dbReference>
<dbReference type="SUPFAM" id="SSF51182">
    <property type="entry name" value="RmlC-like cupins"/>
    <property type="match status" value="1"/>
</dbReference>
<dbReference type="EMBL" id="JAVDYB010000001">
    <property type="protein sequence ID" value="MDR7277127.1"/>
    <property type="molecule type" value="Genomic_DNA"/>
</dbReference>
<gene>
    <name evidence="6" type="ORF">J2S41_003905</name>
</gene>
<dbReference type="AlphaFoldDB" id="A0AAE3YR52"/>
<evidence type="ECO:0000256" key="3">
    <source>
        <dbReference type="ARBA" id="ARBA00023163"/>
    </source>
</evidence>
<dbReference type="InterPro" id="IPR020449">
    <property type="entry name" value="Tscrpt_reg_AraC-type_HTH"/>
</dbReference>
<dbReference type="PRINTS" id="PR00032">
    <property type="entry name" value="HTHARAC"/>
</dbReference>
<feature type="domain" description="HTH araC/xylS-type" evidence="5">
    <location>
        <begin position="203"/>
        <end position="301"/>
    </location>
</feature>
<proteinExistence type="predicted"/>
<evidence type="ECO:0000259" key="5">
    <source>
        <dbReference type="PROSITE" id="PS01124"/>
    </source>
</evidence>
<dbReference type="RefSeq" id="WP_310369328.1">
    <property type="nucleotide sequence ID" value="NZ_JAVDYB010000001.1"/>
</dbReference>
<dbReference type="InterPro" id="IPR032783">
    <property type="entry name" value="AraC_lig"/>
</dbReference>
<keyword evidence="2 6" id="KW-0238">DNA-binding</keyword>
<dbReference type="SUPFAM" id="SSF46689">
    <property type="entry name" value="Homeodomain-like"/>
    <property type="match status" value="2"/>
</dbReference>
<evidence type="ECO:0000256" key="1">
    <source>
        <dbReference type="ARBA" id="ARBA00023015"/>
    </source>
</evidence>
<keyword evidence="7" id="KW-1185">Reference proteome</keyword>
<accession>A0AAE3YR52</accession>
<dbReference type="Pfam" id="PF12833">
    <property type="entry name" value="HTH_18"/>
    <property type="match status" value="1"/>
</dbReference>
<protein>
    <submittedName>
        <fullName evidence="6">AraC-like DNA-binding protein</fullName>
    </submittedName>
</protein>
<dbReference type="InterPro" id="IPR018062">
    <property type="entry name" value="HTH_AraC-typ_CS"/>
</dbReference>
<keyword evidence="3" id="KW-0804">Transcription</keyword>
<evidence type="ECO:0000256" key="4">
    <source>
        <dbReference type="SAM" id="MobiDB-lite"/>
    </source>
</evidence>
<dbReference type="InterPro" id="IPR050204">
    <property type="entry name" value="AraC_XylS_family_regulators"/>
</dbReference>
<dbReference type="PROSITE" id="PS00041">
    <property type="entry name" value="HTH_ARAC_FAMILY_1"/>
    <property type="match status" value="1"/>
</dbReference>
<comment type="caution">
    <text evidence="6">The sequence shown here is derived from an EMBL/GenBank/DDBJ whole genome shotgun (WGS) entry which is preliminary data.</text>
</comment>
<dbReference type="PANTHER" id="PTHR46796">
    <property type="entry name" value="HTH-TYPE TRANSCRIPTIONAL ACTIVATOR RHAS-RELATED"/>
    <property type="match status" value="1"/>
</dbReference>
<keyword evidence="1" id="KW-0805">Transcription regulation</keyword>
<reference evidence="6" key="1">
    <citation type="submission" date="2023-07" db="EMBL/GenBank/DDBJ databases">
        <title>Sequencing the genomes of 1000 actinobacteria strains.</title>
        <authorList>
            <person name="Klenk H.-P."/>
        </authorList>
    </citation>
    <scope>NUCLEOTIDE SEQUENCE</scope>
    <source>
        <strain evidence="6">DSM 44707</strain>
    </source>
</reference>